<keyword evidence="6" id="KW-0472">Membrane</keyword>
<dbReference type="GO" id="GO:0071555">
    <property type="term" value="P:cell wall organization"/>
    <property type="evidence" value="ECO:0007669"/>
    <property type="project" value="UniProtKB-KW"/>
</dbReference>
<comment type="caution">
    <text evidence="8">The sequence shown here is derived from an EMBL/GenBank/DDBJ whole genome shotgun (WGS) entry which is preliminary data.</text>
</comment>
<accession>A0A0R1TKB3</accession>
<feature type="domain" description="L,D-TPase catalytic" evidence="7">
    <location>
        <begin position="119"/>
        <end position="254"/>
    </location>
</feature>
<comment type="pathway">
    <text evidence="1">Cell wall biogenesis; peptidoglycan biosynthesis.</text>
</comment>
<reference evidence="8 9" key="1">
    <citation type="journal article" date="2015" name="Genome Announc.">
        <title>Expanding the biotechnology potential of lactobacilli through comparative genomics of 213 strains and associated genera.</title>
        <authorList>
            <person name="Sun Z."/>
            <person name="Harris H.M."/>
            <person name="McCann A."/>
            <person name="Guo C."/>
            <person name="Argimon S."/>
            <person name="Zhang W."/>
            <person name="Yang X."/>
            <person name="Jeffery I.B."/>
            <person name="Cooney J.C."/>
            <person name="Kagawa T.F."/>
            <person name="Liu W."/>
            <person name="Song Y."/>
            <person name="Salvetti E."/>
            <person name="Wrobel A."/>
            <person name="Rasinkangas P."/>
            <person name="Parkhill J."/>
            <person name="Rea M.C."/>
            <person name="O'Sullivan O."/>
            <person name="Ritari J."/>
            <person name="Douillard F.P."/>
            <person name="Paul Ross R."/>
            <person name="Yang R."/>
            <person name="Briner A.E."/>
            <person name="Felis G.E."/>
            <person name="de Vos W.M."/>
            <person name="Barrangou R."/>
            <person name="Klaenhammer T.R."/>
            <person name="Caufield P.W."/>
            <person name="Cui Y."/>
            <person name="Zhang H."/>
            <person name="O'Toole P.W."/>
        </authorList>
    </citation>
    <scope>NUCLEOTIDE SEQUENCE [LARGE SCALE GENOMIC DNA]</scope>
    <source>
        <strain evidence="8 9">DSM 15833</strain>
    </source>
</reference>
<evidence type="ECO:0000313" key="9">
    <source>
        <dbReference type="Proteomes" id="UP000051048"/>
    </source>
</evidence>
<dbReference type="EMBL" id="AZFH01000032">
    <property type="protein sequence ID" value="KRL81709.1"/>
    <property type="molecule type" value="Genomic_DNA"/>
</dbReference>
<dbReference type="GO" id="GO:0016740">
    <property type="term" value="F:transferase activity"/>
    <property type="evidence" value="ECO:0007669"/>
    <property type="project" value="UniProtKB-KW"/>
</dbReference>
<sequence length="269" mass="31537">MFDRGEKNSYAKERKKRGVTVMQKRNFFSWIVAVILVVVTVYAAIHVHKAEQANAIKMEKRAQREKRQKAIQKKLTTQQKKALQDSQNIDWNKPSESLPYPDLSLTKYQNTKKHKHRLWIEVSPKKQRVYIRSGKYTIYTMYASIAKNYENHQSDYQKTPEGHEKIEKRRGTGYFDETKGYGAKYWTSFKGDGVYRFESVPFNKDGKVITKQAKMLGQKVTRKHNVKAYGSIRLTVSDAKWIMENVPAKTKVVIHDKNNDDSYLEFLDE</sequence>
<dbReference type="UniPathway" id="UPA00219"/>
<dbReference type="STRING" id="1423740.FC36_GL001445"/>
<keyword evidence="3" id="KW-0133">Cell shape</keyword>
<dbReference type="AlphaFoldDB" id="A0A0R1TKB3"/>
<protein>
    <submittedName>
        <fullName evidence="8">ErfK family protein</fullName>
    </submittedName>
</protein>
<dbReference type="Proteomes" id="UP000051048">
    <property type="component" value="Unassembled WGS sequence"/>
</dbReference>
<dbReference type="Pfam" id="PF03734">
    <property type="entry name" value="YkuD"/>
    <property type="match status" value="1"/>
</dbReference>
<feature type="transmembrane region" description="Helical" evidence="6">
    <location>
        <begin position="27"/>
        <end position="45"/>
    </location>
</feature>
<dbReference type="InterPro" id="IPR038063">
    <property type="entry name" value="Transpep_catalytic_dom"/>
</dbReference>
<dbReference type="GO" id="GO:0008360">
    <property type="term" value="P:regulation of cell shape"/>
    <property type="evidence" value="ECO:0007669"/>
    <property type="project" value="UniProtKB-KW"/>
</dbReference>
<evidence type="ECO:0000256" key="5">
    <source>
        <dbReference type="ARBA" id="ARBA00023316"/>
    </source>
</evidence>
<evidence type="ECO:0000313" key="8">
    <source>
        <dbReference type="EMBL" id="KRL81709.1"/>
    </source>
</evidence>
<dbReference type="InterPro" id="IPR005490">
    <property type="entry name" value="LD_TPept_cat_dom"/>
</dbReference>
<evidence type="ECO:0000259" key="7">
    <source>
        <dbReference type="Pfam" id="PF03734"/>
    </source>
</evidence>
<keyword evidence="6" id="KW-0812">Transmembrane</keyword>
<organism evidence="8 9">
    <name type="scientific">Ligilactobacillus equi DSM 15833 = JCM 10991</name>
    <dbReference type="NCBI Taxonomy" id="1423740"/>
    <lineage>
        <taxon>Bacteria</taxon>
        <taxon>Bacillati</taxon>
        <taxon>Bacillota</taxon>
        <taxon>Bacilli</taxon>
        <taxon>Lactobacillales</taxon>
        <taxon>Lactobacillaceae</taxon>
        <taxon>Ligilactobacillus</taxon>
    </lineage>
</organism>
<evidence type="ECO:0000256" key="4">
    <source>
        <dbReference type="ARBA" id="ARBA00022984"/>
    </source>
</evidence>
<proteinExistence type="predicted"/>
<evidence type="ECO:0000256" key="6">
    <source>
        <dbReference type="SAM" id="Phobius"/>
    </source>
</evidence>
<name>A0A0R1TKB3_9LACO</name>
<dbReference type="Gene3D" id="2.40.440.10">
    <property type="entry name" value="L,D-transpeptidase catalytic domain-like"/>
    <property type="match status" value="1"/>
</dbReference>
<evidence type="ECO:0000256" key="1">
    <source>
        <dbReference type="ARBA" id="ARBA00004752"/>
    </source>
</evidence>
<keyword evidence="6" id="KW-1133">Transmembrane helix</keyword>
<dbReference type="CDD" id="cd16913">
    <property type="entry name" value="YkuD_like"/>
    <property type="match status" value="1"/>
</dbReference>
<evidence type="ECO:0000256" key="2">
    <source>
        <dbReference type="ARBA" id="ARBA00022679"/>
    </source>
</evidence>
<keyword evidence="4" id="KW-0573">Peptidoglycan synthesis</keyword>
<gene>
    <name evidence="8" type="ORF">FC36_GL001445</name>
</gene>
<dbReference type="GO" id="GO:0009252">
    <property type="term" value="P:peptidoglycan biosynthetic process"/>
    <property type="evidence" value="ECO:0007669"/>
    <property type="project" value="UniProtKB-UniPathway"/>
</dbReference>
<dbReference type="PATRIC" id="fig|1423740.3.peg.1561"/>
<keyword evidence="5" id="KW-0961">Cell wall biogenesis/degradation</keyword>
<dbReference type="SUPFAM" id="SSF141523">
    <property type="entry name" value="L,D-transpeptidase catalytic domain-like"/>
    <property type="match status" value="1"/>
</dbReference>
<evidence type="ECO:0000256" key="3">
    <source>
        <dbReference type="ARBA" id="ARBA00022960"/>
    </source>
</evidence>
<keyword evidence="2" id="KW-0808">Transferase</keyword>